<reference evidence="4" key="1">
    <citation type="journal article" date="2021" name="bioRxiv">
        <title>Unraveling nitrogen, sulfur and carbon metabolic pathways and microbial community transcriptional responses to substrate deprivation and toxicity stresses in a bioreactor mimicking anoxic brackish coastal sediment conditions.</title>
        <authorList>
            <person name="Martins P.D."/>
            <person name="Echeveste M.J."/>
            <person name="Arshad A."/>
            <person name="Kurth J."/>
            <person name="Ouboter H."/>
            <person name="Jetten M.S.M."/>
            <person name="Welte C.U."/>
        </authorList>
    </citation>
    <scope>NUCLEOTIDE SEQUENCE</scope>
    <source>
        <strain evidence="4">MAG_39</strain>
    </source>
</reference>
<sequence>MKIAVLNGSPKGDMSVTMQYVHFIRKNFPQHEFRILNIAQQIKGIEKEDSSFRTIIDAIREADGVLWAFPLYIFLVSSQYKRFIELITERKAEEAFRGKYTAVLTTSIHFFDHTAHAYMHGICDDLGMKYAGSFSADMYDLIKEEMRGKLKVFAEYFFEAIECRLPAPRSYPPVVGNRYEYIPGPTAPAIDAGDKRVVLLTDSSDTETNLGRMIERIRSSFSREIEVLDLNALDIKGGCMGCVQCGYDNACAYGDQDAFMEFYNSRVKTADILLYAGTIKDRYLSSRWKTYFDRSFFNTHIPTLAGKQIGVLISGPLGQLPHLRQILEAHTEWQQANLVDFVTDESGDSAVIDSLLDSLARRLVRFASSGYVKPPTFLGVAGMKIFRDDIWGRFRFPFQADHTFFKKHGAYDFPQKNYSARITNALLLLLTRIPPVRKEIYKKKMKEEMIKPLKKAVEK</sequence>
<dbReference type="Proteomes" id="UP000705867">
    <property type="component" value="Unassembled WGS sequence"/>
</dbReference>
<evidence type="ECO:0000313" key="5">
    <source>
        <dbReference type="Proteomes" id="UP000705867"/>
    </source>
</evidence>
<evidence type="ECO:0000313" key="4">
    <source>
        <dbReference type="EMBL" id="MBZ0156013.1"/>
    </source>
</evidence>
<keyword evidence="2" id="KW-0288">FMN</keyword>
<dbReference type="PANTHER" id="PTHR43278">
    <property type="entry name" value="NAD(P)H-DEPENDENT FMN-CONTAINING OXIDOREDUCTASE YWQN-RELATED"/>
    <property type="match status" value="1"/>
</dbReference>
<dbReference type="PANTHER" id="PTHR43278:SF4">
    <property type="entry name" value="NAD(P)H-DEPENDENT FMN-CONTAINING OXIDOREDUCTASE YWQN-RELATED"/>
    <property type="match status" value="1"/>
</dbReference>
<accession>A0A953J486</accession>
<organism evidence="4 5">
    <name type="scientific">Candidatus Nitrobium versatile</name>
    <dbReference type="NCBI Taxonomy" id="2884831"/>
    <lineage>
        <taxon>Bacteria</taxon>
        <taxon>Pseudomonadati</taxon>
        <taxon>Nitrospirota</taxon>
        <taxon>Nitrospiria</taxon>
        <taxon>Nitrospirales</taxon>
        <taxon>Nitrospiraceae</taxon>
        <taxon>Candidatus Nitrobium</taxon>
    </lineage>
</organism>
<reference evidence="4" key="2">
    <citation type="submission" date="2021-08" db="EMBL/GenBank/DDBJ databases">
        <authorList>
            <person name="Dalcin Martins P."/>
        </authorList>
    </citation>
    <scope>NUCLEOTIDE SEQUENCE</scope>
    <source>
        <strain evidence="4">MAG_39</strain>
    </source>
</reference>
<comment type="caution">
    <text evidence="4">The sequence shown here is derived from an EMBL/GenBank/DDBJ whole genome shotgun (WGS) entry which is preliminary data.</text>
</comment>
<evidence type="ECO:0000256" key="2">
    <source>
        <dbReference type="ARBA" id="ARBA00022643"/>
    </source>
</evidence>
<dbReference type="GO" id="GO:0016491">
    <property type="term" value="F:oxidoreductase activity"/>
    <property type="evidence" value="ECO:0007669"/>
    <property type="project" value="InterPro"/>
</dbReference>
<dbReference type="EMBL" id="JAIOIV010000060">
    <property type="protein sequence ID" value="MBZ0156013.1"/>
    <property type="molecule type" value="Genomic_DNA"/>
</dbReference>
<evidence type="ECO:0000259" key="3">
    <source>
        <dbReference type="Pfam" id="PF03358"/>
    </source>
</evidence>
<feature type="domain" description="NADPH-dependent FMN reductase-like" evidence="3">
    <location>
        <begin position="1"/>
        <end position="109"/>
    </location>
</feature>
<keyword evidence="1" id="KW-0285">Flavoprotein</keyword>
<dbReference type="Pfam" id="PF03358">
    <property type="entry name" value="FMN_red"/>
    <property type="match status" value="1"/>
</dbReference>
<name>A0A953J486_9BACT</name>
<dbReference type="InterPro" id="IPR029039">
    <property type="entry name" value="Flavoprotein-like_sf"/>
</dbReference>
<dbReference type="InterPro" id="IPR051796">
    <property type="entry name" value="ISF_SsuE-like"/>
</dbReference>
<dbReference type="InterPro" id="IPR005025">
    <property type="entry name" value="FMN_Rdtase-like_dom"/>
</dbReference>
<protein>
    <submittedName>
        <fullName evidence="4">NAD(P)H-dependent oxidoreductase</fullName>
    </submittedName>
</protein>
<dbReference type="Gene3D" id="3.40.50.360">
    <property type="match status" value="2"/>
</dbReference>
<gene>
    <name evidence="4" type="ORF">K8I29_07325</name>
</gene>
<dbReference type="SUPFAM" id="SSF52218">
    <property type="entry name" value="Flavoproteins"/>
    <property type="match status" value="2"/>
</dbReference>
<dbReference type="AlphaFoldDB" id="A0A953J486"/>
<proteinExistence type="predicted"/>
<evidence type="ECO:0000256" key="1">
    <source>
        <dbReference type="ARBA" id="ARBA00022630"/>
    </source>
</evidence>